<dbReference type="GO" id="GO:0003676">
    <property type="term" value="F:nucleic acid binding"/>
    <property type="evidence" value="ECO:0007669"/>
    <property type="project" value="InterPro"/>
</dbReference>
<dbReference type="SUPFAM" id="SSF53098">
    <property type="entry name" value="Ribonuclease H-like"/>
    <property type="match status" value="1"/>
</dbReference>
<proteinExistence type="predicted"/>
<name>A0A438D501_VITVI</name>
<feature type="domain" description="RNase H type-1" evidence="1">
    <location>
        <begin position="82"/>
        <end position="161"/>
    </location>
</feature>
<sequence length="161" mass="18454">MYPLQSVLSKLDLSRWMLRWSMELSEYDINCRPQIALKGQVLADFLIEFTHEQHSNEDKQSLQEPEIWVLYVDGPLNQQGVGVGVYMETPSGAIDKSVTLCFEASNNEVEYEAMLHGLEMAQLLGARNLHVQFDSKLVVNQVQGHYDAKYAQMGAYLWQVR</sequence>
<dbReference type="EMBL" id="QGNW01001792">
    <property type="protein sequence ID" value="RVW30569.1"/>
    <property type="molecule type" value="Genomic_DNA"/>
</dbReference>
<accession>A0A438D501</accession>
<evidence type="ECO:0000313" key="2">
    <source>
        <dbReference type="EMBL" id="RVW30569.1"/>
    </source>
</evidence>
<comment type="caution">
    <text evidence="2">The sequence shown here is derived from an EMBL/GenBank/DDBJ whole genome shotgun (WGS) entry which is preliminary data.</text>
</comment>
<evidence type="ECO:0000259" key="1">
    <source>
        <dbReference type="Pfam" id="PF13456"/>
    </source>
</evidence>
<dbReference type="Proteomes" id="UP000288805">
    <property type="component" value="Unassembled WGS sequence"/>
</dbReference>
<dbReference type="InterPro" id="IPR012337">
    <property type="entry name" value="RNaseH-like_sf"/>
</dbReference>
<protein>
    <recommendedName>
        <fullName evidence="1">RNase H type-1 domain-containing protein</fullName>
    </recommendedName>
</protein>
<dbReference type="Gene3D" id="3.30.420.10">
    <property type="entry name" value="Ribonuclease H-like superfamily/Ribonuclease H"/>
    <property type="match status" value="1"/>
</dbReference>
<dbReference type="InterPro" id="IPR002156">
    <property type="entry name" value="RNaseH_domain"/>
</dbReference>
<dbReference type="PANTHER" id="PTHR48475">
    <property type="entry name" value="RIBONUCLEASE H"/>
    <property type="match status" value="1"/>
</dbReference>
<reference evidence="2 3" key="1">
    <citation type="journal article" date="2018" name="PLoS Genet.">
        <title>Population sequencing reveals clonal diversity and ancestral inbreeding in the grapevine cultivar Chardonnay.</title>
        <authorList>
            <person name="Roach M.J."/>
            <person name="Johnson D.L."/>
            <person name="Bohlmann J."/>
            <person name="van Vuuren H.J."/>
            <person name="Jones S.J."/>
            <person name="Pretorius I.S."/>
            <person name="Schmidt S.A."/>
            <person name="Borneman A.R."/>
        </authorList>
    </citation>
    <scope>NUCLEOTIDE SEQUENCE [LARGE SCALE GENOMIC DNA]</scope>
    <source>
        <strain evidence="3">cv. Chardonnay</strain>
        <tissue evidence="2">Leaf</tissue>
    </source>
</reference>
<dbReference type="GO" id="GO:0004523">
    <property type="term" value="F:RNA-DNA hybrid ribonuclease activity"/>
    <property type="evidence" value="ECO:0007669"/>
    <property type="project" value="InterPro"/>
</dbReference>
<dbReference type="InterPro" id="IPR036397">
    <property type="entry name" value="RNaseH_sf"/>
</dbReference>
<gene>
    <name evidence="2" type="ORF">CK203_086083</name>
</gene>
<dbReference type="Pfam" id="PF13456">
    <property type="entry name" value="RVT_3"/>
    <property type="match status" value="1"/>
</dbReference>
<dbReference type="AlphaFoldDB" id="A0A438D501"/>
<organism evidence="2 3">
    <name type="scientific">Vitis vinifera</name>
    <name type="common">Grape</name>
    <dbReference type="NCBI Taxonomy" id="29760"/>
    <lineage>
        <taxon>Eukaryota</taxon>
        <taxon>Viridiplantae</taxon>
        <taxon>Streptophyta</taxon>
        <taxon>Embryophyta</taxon>
        <taxon>Tracheophyta</taxon>
        <taxon>Spermatophyta</taxon>
        <taxon>Magnoliopsida</taxon>
        <taxon>eudicotyledons</taxon>
        <taxon>Gunneridae</taxon>
        <taxon>Pentapetalae</taxon>
        <taxon>rosids</taxon>
        <taxon>Vitales</taxon>
        <taxon>Vitaceae</taxon>
        <taxon>Viteae</taxon>
        <taxon>Vitis</taxon>
    </lineage>
</organism>
<dbReference type="PANTHER" id="PTHR48475:SF2">
    <property type="entry name" value="RIBONUCLEASE H"/>
    <property type="match status" value="1"/>
</dbReference>
<evidence type="ECO:0000313" key="3">
    <source>
        <dbReference type="Proteomes" id="UP000288805"/>
    </source>
</evidence>